<comment type="similarity">
    <text evidence="1">Belongs to the proteasome subunit S9 family.</text>
</comment>
<sequence length="429" mass="48154">MSSNAEILKEAEASSSSNPQHAEQLYKQILNTTASSTLANGAPNSERDMSLRDQESALLKLAELYRDQKNAKGLAEVVTLSRAFMSSTAKAKTAKLIRTLLDYFTPIPDSRQIQIDVLLDNIAWAKREKRIFLKHSLEIRLVALQLGALQYKQALSLIDTLLTELKRLDDKMILTEVHLLESRVYRGIGNLTKSKAALTSARTAANSIYCPPHLQAALDLQSGVLHAEDRDYTTAYSYFFETFENLSAQDDPSALTAFKYMLLCKVMLNLSEDVTSLLSIKLAAKYAQLRDVESMRAVALAHQNRNLADFEKALRDYRELSSDQTIRSHLSELYDKLLEQNLLRIVEPYSVVEIDYVATQVRQTRLDVEAKLSQMILDKVLHGVLDQGRGCLIVFDEQEIDNTYGAAIDTLEQIGKVVDSLYAKTVKIA</sequence>
<protein>
    <recommendedName>
        <fullName evidence="4">PCI domain-containing protein</fullName>
    </recommendedName>
</protein>
<dbReference type="GeneID" id="18809979"/>
<name>F8P777_SERL9</name>
<dbReference type="PROSITE" id="PS50250">
    <property type="entry name" value="PCI"/>
    <property type="match status" value="1"/>
</dbReference>
<dbReference type="AlphaFoldDB" id="F8P777"/>
<dbReference type="InterPro" id="IPR040780">
    <property type="entry name" value="Rpn6_C_helix"/>
</dbReference>
<gene>
    <name evidence="5" type="ORF">SERLADRAFT_363325</name>
</gene>
<dbReference type="Gene3D" id="1.25.40.570">
    <property type="match status" value="1"/>
</dbReference>
<dbReference type="SUPFAM" id="SSF46785">
    <property type="entry name" value="Winged helix' DNA-binding domain"/>
    <property type="match status" value="1"/>
</dbReference>
<feature type="region of interest" description="Disordered" evidence="3">
    <location>
        <begin position="1"/>
        <end position="22"/>
    </location>
</feature>
<dbReference type="GO" id="GO:0000502">
    <property type="term" value="C:proteasome complex"/>
    <property type="evidence" value="ECO:0007669"/>
    <property type="project" value="UniProtKB-KW"/>
</dbReference>
<dbReference type="PANTHER" id="PTHR10678">
    <property type="entry name" value="26S PROTEASOME NON-ATPASE REGULATORY SUBUNIT 11/COP9 SIGNALOSOME COMPLEX SUBUNIT 2"/>
    <property type="match status" value="1"/>
</dbReference>
<dbReference type="RefSeq" id="XP_007322250.1">
    <property type="nucleotide sequence ID" value="XM_007322188.1"/>
</dbReference>
<evidence type="ECO:0000256" key="3">
    <source>
        <dbReference type="SAM" id="MobiDB-lite"/>
    </source>
</evidence>
<dbReference type="InterPro" id="IPR036390">
    <property type="entry name" value="WH_DNA-bd_sf"/>
</dbReference>
<dbReference type="Pfam" id="PF01399">
    <property type="entry name" value="PCI"/>
    <property type="match status" value="1"/>
</dbReference>
<evidence type="ECO:0000256" key="2">
    <source>
        <dbReference type="ARBA" id="ARBA00022942"/>
    </source>
</evidence>
<keyword evidence="2" id="KW-0647">Proteasome</keyword>
<dbReference type="HOGENOM" id="CLU_029573_2_1_1"/>
<dbReference type="OrthoDB" id="1418352at2759"/>
<accession>F8P777</accession>
<proteinExistence type="inferred from homology"/>
<reference evidence="5" key="1">
    <citation type="submission" date="2011-04" db="EMBL/GenBank/DDBJ databases">
        <title>Evolution of plant cell wall degrading machinery underlies the functional diversity of forest fungi.</title>
        <authorList>
            <consortium name="US DOE Joint Genome Institute (JGI-PGF)"/>
            <person name="Eastwood D.C."/>
            <person name="Floudas D."/>
            <person name="Binder M."/>
            <person name="Majcherczyk A."/>
            <person name="Schneider P."/>
            <person name="Aerts A."/>
            <person name="Asiegbu F.O."/>
            <person name="Baker S.E."/>
            <person name="Barry K."/>
            <person name="Bendiksby M."/>
            <person name="Blumentritt M."/>
            <person name="Coutinho P.M."/>
            <person name="Cullen D."/>
            <person name="Cullen D."/>
            <person name="Gathman A."/>
            <person name="Goodell B."/>
            <person name="Henrissat B."/>
            <person name="Ihrmark K."/>
            <person name="Kauserud H."/>
            <person name="Kohler A."/>
            <person name="LaButti K."/>
            <person name="Lapidus A."/>
            <person name="Lavin J.L."/>
            <person name="Lee Y.-H."/>
            <person name="Lindquist E."/>
            <person name="Lilly W."/>
            <person name="Lucas S."/>
            <person name="Morin E."/>
            <person name="Murat C."/>
            <person name="Oguiza J.A."/>
            <person name="Park J."/>
            <person name="Pisabarro A.G."/>
            <person name="Riley R."/>
            <person name="Rosling A."/>
            <person name="Salamov A."/>
            <person name="Schmidt O."/>
            <person name="Schmutz J."/>
            <person name="Skrede I."/>
            <person name="Stenlid J."/>
            <person name="Wiebenga A."/>
            <person name="Xie X."/>
            <person name="Kues U."/>
            <person name="Hibbett D.S."/>
            <person name="Hoffmeister D."/>
            <person name="Hogberg N."/>
            <person name="Martin F."/>
            <person name="Grigoriev I.V."/>
            <person name="Watkinson S.C."/>
        </authorList>
    </citation>
    <scope>NUCLEOTIDE SEQUENCE</scope>
    <source>
        <strain evidence="5">S7.9</strain>
    </source>
</reference>
<evidence type="ECO:0000259" key="4">
    <source>
        <dbReference type="PROSITE" id="PS50250"/>
    </source>
</evidence>
<dbReference type="SMART" id="SM00088">
    <property type="entry name" value="PINT"/>
    <property type="match status" value="1"/>
</dbReference>
<dbReference type="Proteomes" id="UP000008064">
    <property type="component" value="Unassembled WGS sequence"/>
</dbReference>
<dbReference type="KEGG" id="sla:SERLADRAFT_363325"/>
<feature type="domain" description="PCI" evidence="4">
    <location>
        <begin position="231"/>
        <end position="399"/>
    </location>
</feature>
<dbReference type="Pfam" id="PF18503">
    <property type="entry name" value="RPN6_C_helix"/>
    <property type="match status" value="1"/>
</dbReference>
<evidence type="ECO:0000313" key="5">
    <source>
        <dbReference type="EMBL" id="EGO21293.1"/>
    </source>
</evidence>
<organism>
    <name type="scientific">Serpula lacrymans var. lacrymans (strain S7.9)</name>
    <name type="common">Dry rot fungus</name>
    <dbReference type="NCBI Taxonomy" id="578457"/>
    <lineage>
        <taxon>Eukaryota</taxon>
        <taxon>Fungi</taxon>
        <taxon>Dikarya</taxon>
        <taxon>Basidiomycota</taxon>
        <taxon>Agaricomycotina</taxon>
        <taxon>Agaricomycetes</taxon>
        <taxon>Agaricomycetidae</taxon>
        <taxon>Boletales</taxon>
        <taxon>Coniophorineae</taxon>
        <taxon>Serpulaceae</taxon>
        <taxon>Serpula</taxon>
    </lineage>
</organism>
<dbReference type="EMBL" id="GL945439">
    <property type="protein sequence ID" value="EGO21293.1"/>
    <property type="molecule type" value="Genomic_DNA"/>
</dbReference>
<evidence type="ECO:0000256" key="1">
    <source>
        <dbReference type="ARBA" id="ARBA00007454"/>
    </source>
</evidence>
<dbReference type="InterPro" id="IPR040773">
    <property type="entry name" value="Rpn6_N"/>
</dbReference>
<dbReference type="InterPro" id="IPR000717">
    <property type="entry name" value="PCI_dom"/>
</dbReference>
<dbReference type="Pfam" id="PF18055">
    <property type="entry name" value="RPN6_N"/>
    <property type="match status" value="1"/>
</dbReference>
<dbReference type="SMART" id="SM00753">
    <property type="entry name" value="PAM"/>
    <property type="match status" value="1"/>
</dbReference>
<dbReference type="InterPro" id="IPR050871">
    <property type="entry name" value="26S_Proteasome/COP9_Components"/>
</dbReference>